<evidence type="ECO:0000256" key="5">
    <source>
        <dbReference type="ARBA" id="ARBA00022842"/>
    </source>
</evidence>
<dbReference type="Pfam" id="PF00549">
    <property type="entry name" value="Ligase_CoA"/>
    <property type="match status" value="1"/>
</dbReference>
<evidence type="ECO:0000313" key="9">
    <source>
        <dbReference type="EMBL" id="KPQ41318.1"/>
    </source>
</evidence>
<dbReference type="InterPro" id="IPR005809">
    <property type="entry name" value="Succ_CoA_ligase-like_bsu"/>
</dbReference>
<comment type="subunit">
    <text evidence="6">Heterotetramer of two alpha and two beta subunits.</text>
</comment>
<evidence type="ECO:0000256" key="4">
    <source>
        <dbReference type="ARBA" id="ARBA00022741"/>
    </source>
</evidence>
<dbReference type="FunFam" id="3.30.470.20:FF:000002">
    <property type="entry name" value="Succinate--CoA ligase [ADP-forming] subunit beta"/>
    <property type="match status" value="1"/>
</dbReference>
<dbReference type="InterPro" id="IPR011761">
    <property type="entry name" value="ATP-grasp"/>
</dbReference>
<dbReference type="FunFam" id="3.40.50.261:FF:000001">
    <property type="entry name" value="Succinate--CoA ligase [ADP-forming] subunit beta"/>
    <property type="match status" value="1"/>
</dbReference>
<dbReference type="PANTHER" id="PTHR11815:SF10">
    <property type="entry name" value="SUCCINATE--COA LIGASE [GDP-FORMING] SUBUNIT BETA, MITOCHONDRIAL"/>
    <property type="match status" value="1"/>
</dbReference>
<keyword evidence="6 7" id="KW-0067">ATP-binding</keyword>
<feature type="domain" description="ATP-grasp" evidence="8">
    <location>
        <begin position="9"/>
        <end position="217"/>
    </location>
</feature>
<comment type="caution">
    <text evidence="6">Lacks conserved residue(s) required for the propagation of feature annotation.</text>
</comment>
<gene>
    <name evidence="9" type="primary">purD_2</name>
    <name evidence="6" type="synonym">sucC</name>
    <name evidence="9" type="ORF">MPEBLZ_04135</name>
</gene>
<dbReference type="SUPFAM" id="SSF52210">
    <property type="entry name" value="Succinyl-CoA synthetase domains"/>
    <property type="match status" value="1"/>
</dbReference>
<dbReference type="PIRSF" id="PIRSF001554">
    <property type="entry name" value="SucCS_beta"/>
    <property type="match status" value="1"/>
</dbReference>
<comment type="catalytic activity">
    <reaction evidence="6">
        <text>succinate + ATP + CoA = succinyl-CoA + ADP + phosphate</text>
        <dbReference type="Rhea" id="RHEA:17661"/>
        <dbReference type="ChEBI" id="CHEBI:30031"/>
        <dbReference type="ChEBI" id="CHEBI:30616"/>
        <dbReference type="ChEBI" id="CHEBI:43474"/>
        <dbReference type="ChEBI" id="CHEBI:57287"/>
        <dbReference type="ChEBI" id="CHEBI:57292"/>
        <dbReference type="ChEBI" id="CHEBI:456216"/>
        <dbReference type="EC" id="6.2.1.5"/>
    </reaction>
</comment>
<evidence type="ECO:0000256" key="2">
    <source>
        <dbReference type="ARBA" id="ARBA00022598"/>
    </source>
</evidence>
<feature type="binding site" evidence="6">
    <location>
        <position position="90"/>
    </location>
    <ligand>
        <name>ATP</name>
        <dbReference type="ChEBI" id="CHEBI:30616"/>
    </ligand>
</feature>
<dbReference type="GO" id="GO:0006099">
    <property type="term" value="P:tricarboxylic acid cycle"/>
    <property type="evidence" value="ECO:0007669"/>
    <property type="project" value="UniProtKB-UniRule"/>
</dbReference>
<dbReference type="Gene3D" id="3.30.470.20">
    <property type="entry name" value="ATP-grasp fold, B domain"/>
    <property type="match status" value="1"/>
</dbReference>
<dbReference type="AlphaFoldDB" id="A0A0P8A4D5"/>
<feature type="binding site" evidence="6">
    <location>
        <position position="188"/>
    </location>
    <ligand>
        <name>Mg(2+)</name>
        <dbReference type="ChEBI" id="CHEBI:18420"/>
    </ligand>
</feature>
<dbReference type="Pfam" id="PF08442">
    <property type="entry name" value="ATP-grasp_2"/>
    <property type="match status" value="1"/>
</dbReference>
<feature type="binding site" evidence="6">
    <location>
        <position position="98"/>
    </location>
    <ligand>
        <name>ATP</name>
        <dbReference type="ChEBI" id="CHEBI:30616"/>
    </ligand>
</feature>
<keyword evidence="4 6" id="KW-0547">Nucleotide-binding</keyword>
<dbReference type="GO" id="GO:0000287">
    <property type="term" value="F:magnesium ion binding"/>
    <property type="evidence" value="ECO:0007669"/>
    <property type="project" value="UniProtKB-UniRule"/>
</dbReference>
<dbReference type="GO" id="GO:0005524">
    <property type="term" value="F:ATP binding"/>
    <property type="evidence" value="ECO:0007669"/>
    <property type="project" value="UniProtKB-UniRule"/>
</dbReference>
<dbReference type="EMBL" id="LKCM01000375">
    <property type="protein sequence ID" value="KPQ41318.1"/>
    <property type="molecule type" value="Genomic_DNA"/>
</dbReference>
<evidence type="ECO:0000256" key="7">
    <source>
        <dbReference type="PROSITE-ProRule" id="PRU00409"/>
    </source>
</evidence>
<evidence type="ECO:0000256" key="1">
    <source>
        <dbReference type="ARBA" id="ARBA00022532"/>
    </source>
</evidence>
<dbReference type="InterPro" id="IPR013650">
    <property type="entry name" value="ATP-grasp_succ-CoA_synth-type"/>
</dbReference>
<dbReference type="PROSITE" id="PS01217">
    <property type="entry name" value="SUCCINYL_COA_LIG_3"/>
    <property type="match status" value="1"/>
</dbReference>
<protein>
    <recommendedName>
        <fullName evidence="6">Succinate--CoA ligase [ADP-forming] subunit beta</fullName>
        <ecNumber evidence="6">6.2.1.5</ecNumber>
    </recommendedName>
    <alternativeName>
        <fullName evidence="6">Succinyl-CoA synthetase subunit beta</fullName>
        <shortName evidence="6">SCS-beta</shortName>
    </alternativeName>
</protein>
<keyword evidence="5 6" id="KW-0460">Magnesium</keyword>
<dbReference type="SUPFAM" id="SSF56059">
    <property type="entry name" value="Glutathione synthetase ATP-binding domain-like"/>
    <property type="match status" value="1"/>
</dbReference>
<evidence type="ECO:0000256" key="3">
    <source>
        <dbReference type="ARBA" id="ARBA00022723"/>
    </source>
</evidence>
<comment type="catalytic activity">
    <reaction evidence="6">
        <text>GTP + succinate + CoA = succinyl-CoA + GDP + phosphate</text>
        <dbReference type="Rhea" id="RHEA:22120"/>
        <dbReference type="ChEBI" id="CHEBI:30031"/>
        <dbReference type="ChEBI" id="CHEBI:37565"/>
        <dbReference type="ChEBI" id="CHEBI:43474"/>
        <dbReference type="ChEBI" id="CHEBI:57287"/>
        <dbReference type="ChEBI" id="CHEBI:57292"/>
        <dbReference type="ChEBI" id="CHEBI:58189"/>
    </reaction>
</comment>
<dbReference type="UniPathway" id="UPA00223">
    <property type="reaction ID" value="UER00999"/>
</dbReference>
<comment type="function">
    <text evidence="6">Succinyl-CoA synthetase functions in the citric acid cycle (TCA), coupling the hydrolysis of succinyl-CoA to the synthesis of either ATP or GTP and thus represents the only step of substrate-level phosphorylation in the TCA. The beta subunit provides nucleotide specificity of the enzyme and binds the substrate succinate, while the binding sites for coenzyme A and phosphate are found in the alpha subunit.</text>
</comment>
<dbReference type="Gene3D" id="3.30.1490.20">
    <property type="entry name" value="ATP-grasp fold, A domain"/>
    <property type="match status" value="1"/>
</dbReference>
<evidence type="ECO:0000313" key="10">
    <source>
        <dbReference type="Proteomes" id="UP000050360"/>
    </source>
</evidence>
<feature type="binding site" evidence="6">
    <location>
        <position position="201"/>
    </location>
    <ligand>
        <name>Mg(2+)</name>
        <dbReference type="ChEBI" id="CHEBI:18420"/>
    </ligand>
</feature>
<dbReference type="GO" id="GO:0004776">
    <property type="term" value="F:succinate-CoA ligase (GDP-forming) activity"/>
    <property type="evidence" value="ECO:0007669"/>
    <property type="project" value="RHEA"/>
</dbReference>
<proteinExistence type="inferred from homology"/>
<feature type="binding site" evidence="6">
    <location>
        <position position="44"/>
    </location>
    <ligand>
        <name>ATP</name>
        <dbReference type="ChEBI" id="CHEBI:30616"/>
    </ligand>
</feature>
<comment type="similarity">
    <text evidence="6">Belongs to the succinate/malate CoA ligase beta subunit family.</text>
</comment>
<evidence type="ECO:0000256" key="6">
    <source>
        <dbReference type="HAMAP-Rule" id="MF_00558"/>
    </source>
</evidence>
<dbReference type="HAMAP" id="MF_00558">
    <property type="entry name" value="Succ_CoA_beta"/>
    <property type="match status" value="1"/>
</dbReference>
<comment type="pathway">
    <text evidence="6">Carbohydrate metabolism; tricarboxylic acid cycle; succinate from succinyl-CoA (ligase route): step 1/1.</text>
</comment>
<evidence type="ECO:0000259" key="8">
    <source>
        <dbReference type="PROSITE" id="PS50975"/>
    </source>
</evidence>
<dbReference type="InterPro" id="IPR017866">
    <property type="entry name" value="Succ-CoA_synthase_bsu_CS"/>
</dbReference>
<dbReference type="NCBIfam" id="TIGR01016">
    <property type="entry name" value="sucCoAbeta"/>
    <property type="match status" value="1"/>
</dbReference>
<keyword evidence="2 6" id="KW-0436">Ligase</keyword>
<organism evidence="9 10">
    <name type="scientific">Candidatus Methanoperedens nitratireducens</name>
    <dbReference type="NCBI Taxonomy" id="1392998"/>
    <lineage>
        <taxon>Archaea</taxon>
        <taxon>Methanobacteriati</taxon>
        <taxon>Methanobacteriota</taxon>
        <taxon>Stenosarchaea group</taxon>
        <taxon>Methanomicrobia</taxon>
        <taxon>Methanosarcinales</taxon>
        <taxon>ANME-2 cluster</taxon>
        <taxon>Candidatus Methanoperedentaceae</taxon>
        <taxon>Candidatus Methanoperedens</taxon>
    </lineage>
</organism>
<keyword evidence="1 6" id="KW-0816">Tricarboxylic acid cycle</keyword>
<keyword evidence="3 6" id="KW-0479">Metal-binding</keyword>
<reference evidence="9 10" key="1">
    <citation type="submission" date="2015-09" db="EMBL/GenBank/DDBJ databases">
        <title>A metagenomics-based metabolic model of nitrate-dependent anaerobic oxidation of methane by Methanoperedens-like archaea.</title>
        <authorList>
            <person name="Arshad A."/>
            <person name="Speth D.R."/>
            <person name="De Graaf R.M."/>
            <person name="Op Den Camp H.J."/>
            <person name="Jetten M.S."/>
            <person name="Welte C.U."/>
        </authorList>
    </citation>
    <scope>NUCLEOTIDE SEQUENCE [LARGE SCALE GENOMIC DNA]</scope>
</reference>
<dbReference type="InterPro" id="IPR005811">
    <property type="entry name" value="SUCC_ACL_C"/>
</dbReference>
<comment type="cofactor">
    <cofactor evidence="6">
        <name>Mg(2+)</name>
        <dbReference type="ChEBI" id="CHEBI:18420"/>
    </cofactor>
    <text evidence="6">Binds 1 Mg(2+) ion per subunit.</text>
</comment>
<name>A0A0P8A4D5_9EURY</name>
<feature type="binding site" evidence="6">
    <location>
        <position position="247"/>
    </location>
    <ligand>
        <name>substrate</name>
        <note>ligand shared with subunit alpha</note>
    </ligand>
</feature>
<dbReference type="Proteomes" id="UP000050360">
    <property type="component" value="Unassembled WGS sequence"/>
</dbReference>
<dbReference type="GO" id="GO:0006104">
    <property type="term" value="P:succinyl-CoA metabolic process"/>
    <property type="evidence" value="ECO:0007669"/>
    <property type="project" value="TreeGrafter"/>
</dbReference>
<sequence>MKLYEYAAKEIFSKYDIPIPASTLVSDADGAEEAARKMGEVVIKAQVLTGGRGKAGGIARASSPEEANIQAKRILGMSIKGFPVKKVLIEEYREPIKEMYLGITIDRTKKSPVIMASPQGGIDIEETAKNSPEQITMMHINPLTGIHEYQARMLANSLDRNKSPELINIIKKLYCVFIDNDCQLVEINPLARTKDGIIALDGKMVIDDNALFRQDFSQEETGSLEELARKNGMSYVGLDGEIGCIVNGAGLAMATLDMIKHYGGTPANFMDVRAGANAQQVKTALEIVSSNKNVKSIIINIFGGLTKCDEVAKGIIEIFPEIKIPLVVRLSGTNELEGRAMLGKYGIQMASSTEEAAKGVVGLGHSN</sequence>
<feature type="binding site" evidence="6">
    <location>
        <begin position="51"/>
        <end position="53"/>
    </location>
    <ligand>
        <name>ATP</name>
        <dbReference type="ChEBI" id="CHEBI:30616"/>
    </ligand>
</feature>
<dbReference type="EC" id="6.2.1.5" evidence="6"/>
<dbReference type="Gene3D" id="3.40.50.261">
    <property type="entry name" value="Succinyl-CoA synthetase domains"/>
    <property type="match status" value="1"/>
</dbReference>
<dbReference type="GO" id="GO:0042709">
    <property type="term" value="C:succinate-CoA ligase complex"/>
    <property type="evidence" value="ECO:0007669"/>
    <property type="project" value="TreeGrafter"/>
</dbReference>
<feature type="binding site" evidence="6">
    <location>
        <position position="93"/>
    </location>
    <ligand>
        <name>ATP</name>
        <dbReference type="ChEBI" id="CHEBI:30616"/>
    </ligand>
</feature>
<dbReference type="PANTHER" id="PTHR11815">
    <property type="entry name" value="SUCCINYL-COA SYNTHETASE BETA CHAIN"/>
    <property type="match status" value="1"/>
</dbReference>
<dbReference type="InterPro" id="IPR013815">
    <property type="entry name" value="ATP_grasp_subdomain_1"/>
</dbReference>
<comment type="caution">
    <text evidence="9">The sequence shown here is derived from an EMBL/GenBank/DDBJ whole genome shotgun (WGS) entry which is preliminary data.</text>
</comment>
<dbReference type="PATRIC" id="fig|1719120.3.peg.4510"/>
<dbReference type="NCBIfam" id="NF001913">
    <property type="entry name" value="PRK00696.1"/>
    <property type="match status" value="1"/>
</dbReference>
<dbReference type="GO" id="GO:0004775">
    <property type="term" value="F:succinate-CoA ligase (ADP-forming) activity"/>
    <property type="evidence" value="ECO:0007669"/>
    <property type="project" value="UniProtKB-UniRule"/>
</dbReference>
<accession>A0A0P8A4D5</accession>
<dbReference type="InterPro" id="IPR016102">
    <property type="entry name" value="Succinyl-CoA_synth-like"/>
</dbReference>
<dbReference type="PROSITE" id="PS50975">
    <property type="entry name" value="ATP_GRASP"/>
    <property type="match status" value="1"/>
</dbReference>